<dbReference type="PROSITE" id="PS51000">
    <property type="entry name" value="HTH_DEOR_2"/>
    <property type="match status" value="1"/>
</dbReference>
<dbReference type="SUPFAM" id="SSF100950">
    <property type="entry name" value="NagB/RpiA/CoA transferase-like"/>
    <property type="match status" value="1"/>
</dbReference>
<dbReference type="SMART" id="SM00420">
    <property type="entry name" value="HTH_DEOR"/>
    <property type="match status" value="1"/>
</dbReference>
<evidence type="ECO:0000313" key="5">
    <source>
        <dbReference type="EMBL" id="SCP99426.1"/>
    </source>
</evidence>
<protein>
    <submittedName>
        <fullName evidence="5">DNA-binding transcriptional regulator of sugar metabolism, DeoR/GlpR family</fullName>
    </submittedName>
</protein>
<dbReference type="SMART" id="SM01134">
    <property type="entry name" value="DeoRC"/>
    <property type="match status" value="1"/>
</dbReference>
<dbReference type="GO" id="GO:0043565">
    <property type="term" value="F:sequence-specific DNA binding"/>
    <property type="evidence" value="ECO:0007669"/>
    <property type="project" value="InterPro"/>
</dbReference>
<dbReference type="SUPFAM" id="SSF46785">
    <property type="entry name" value="Winged helix' DNA-binding domain"/>
    <property type="match status" value="1"/>
</dbReference>
<dbReference type="PANTHER" id="PTHR30363">
    <property type="entry name" value="HTH-TYPE TRANSCRIPTIONAL REGULATOR SRLR-RELATED"/>
    <property type="match status" value="1"/>
</dbReference>
<dbReference type="InterPro" id="IPR001034">
    <property type="entry name" value="DeoR_HTH"/>
</dbReference>
<dbReference type="InterPro" id="IPR036390">
    <property type="entry name" value="WH_DNA-bd_sf"/>
</dbReference>
<accession>A0A1D3TYA3</accession>
<reference evidence="5 6" key="1">
    <citation type="submission" date="2016-09" db="EMBL/GenBank/DDBJ databases">
        <authorList>
            <person name="Capua I."/>
            <person name="De Benedictis P."/>
            <person name="Joannis T."/>
            <person name="Lombin L.H."/>
            <person name="Cattoli G."/>
        </authorList>
    </citation>
    <scope>NUCLEOTIDE SEQUENCE [LARGE SCALE GENOMIC DNA]</scope>
    <source>
        <strain evidence="5 6">GluBS11</strain>
    </source>
</reference>
<dbReference type="EMBL" id="FMKA01000041">
    <property type="protein sequence ID" value="SCP99426.1"/>
    <property type="molecule type" value="Genomic_DNA"/>
</dbReference>
<evidence type="ECO:0000256" key="2">
    <source>
        <dbReference type="ARBA" id="ARBA00023125"/>
    </source>
</evidence>
<keyword evidence="3" id="KW-0804">Transcription</keyword>
<dbReference type="Pfam" id="PF08220">
    <property type="entry name" value="HTH_DeoR"/>
    <property type="match status" value="1"/>
</dbReference>
<evidence type="ECO:0000256" key="3">
    <source>
        <dbReference type="ARBA" id="ARBA00023163"/>
    </source>
</evidence>
<dbReference type="GO" id="GO:0003700">
    <property type="term" value="F:DNA-binding transcription factor activity"/>
    <property type="evidence" value="ECO:0007669"/>
    <property type="project" value="InterPro"/>
</dbReference>
<dbReference type="PROSITE" id="PS00894">
    <property type="entry name" value="HTH_DEOR_1"/>
    <property type="match status" value="1"/>
</dbReference>
<dbReference type="InterPro" id="IPR000485">
    <property type="entry name" value="AsnC-type_HTH_dom"/>
</dbReference>
<dbReference type="Proteomes" id="UP000199315">
    <property type="component" value="Unassembled WGS sequence"/>
</dbReference>
<dbReference type="InterPro" id="IPR037171">
    <property type="entry name" value="NagB/RpiA_transferase-like"/>
</dbReference>
<gene>
    <name evidence="5" type="ORF">SAMN05421730_10414</name>
</gene>
<dbReference type="STRING" id="1619234.SAMN05421730_10414"/>
<keyword evidence="2 5" id="KW-0238">DNA-binding</keyword>
<keyword evidence="6" id="KW-1185">Reference proteome</keyword>
<feature type="domain" description="HTH deoR-type" evidence="4">
    <location>
        <begin position="3"/>
        <end position="58"/>
    </location>
</feature>
<dbReference type="PANTHER" id="PTHR30363:SF46">
    <property type="entry name" value="LYSR FAMILY TRANSCRIPTIONAL REGULATOR"/>
    <property type="match status" value="1"/>
</dbReference>
<proteinExistence type="predicted"/>
<keyword evidence="1" id="KW-0805">Transcription regulation</keyword>
<dbReference type="PRINTS" id="PR00033">
    <property type="entry name" value="HTHASNC"/>
</dbReference>
<dbReference type="InterPro" id="IPR018356">
    <property type="entry name" value="Tscrpt_reg_HTH_DeoR_CS"/>
</dbReference>
<dbReference type="Gene3D" id="1.10.10.10">
    <property type="entry name" value="Winged helix-like DNA-binding domain superfamily/Winged helix DNA-binding domain"/>
    <property type="match status" value="1"/>
</dbReference>
<dbReference type="AlphaFoldDB" id="A0A1D3TYA3"/>
<organism evidence="5 6">
    <name type="scientific">Anaerobium acetethylicum</name>
    <dbReference type="NCBI Taxonomy" id="1619234"/>
    <lineage>
        <taxon>Bacteria</taxon>
        <taxon>Bacillati</taxon>
        <taxon>Bacillota</taxon>
        <taxon>Clostridia</taxon>
        <taxon>Lachnospirales</taxon>
        <taxon>Lachnospiraceae</taxon>
        <taxon>Anaerobium</taxon>
    </lineage>
</organism>
<dbReference type="InterPro" id="IPR050313">
    <property type="entry name" value="Carb_Metab_HTH_regulators"/>
</dbReference>
<evidence type="ECO:0000313" key="6">
    <source>
        <dbReference type="Proteomes" id="UP000199315"/>
    </source>
</evidence>
<dbReference type="Gene3D" id="3.40.50.1360">
    <property type="match status" value="1"/>
</dbReference>
<dbReference type="PRINTS" id="PR00037">
    <property type="entry name" value="HTHLACR"/>
</dbReference>
<sequence>MFIAERQMKIIEMIQKDGSVQVEKLAKDLGVSSMTIRRDLKRLKNEGIIERCHGGAVVKQEIAYAEKQISHKGSKELIASKCAEFVKENNVVFLDAGTTTYEIARLISTIPGILVVTNDLKIAQLINESEAELIICGGSVQKSTGSMYGYYATQMMDGFQFDIGFFGAASIDDNFQVLTPTIDKVFLKRMIMKNCKQTFIAVDDSKFNKKAMSKVADLADYTGVITDHQFTESELARLAKAGVKIIAV</sequence>
<name>A0A1D3TYA3_9FIRM</name>
<dbReference type="Pfam" id="PF00455">
    <property type="entry name" value="DeoRC"/>
    <property type="match status" value="1"/>
</dbReference>
<evidence type="ECO:0000256" key="1">
    <source>
        <dbReference type="ARBA" id="ARBA00023015"/>
    </source>
</evidence>
<dbReference type="InterPro" id="IPR014036">
    <property type="entry name" value="DeoR-like_C"/>
</dbReference>
<dbReference type="OrthoDB" id="9797223at2"/>
<dbReference type="InterPro" id="IPR036388">
    <property type="entry name" value="WH-like_DNA-bd_sf"/>
</dbReference>
<evidence type="ECO:0000259" key="4">
    <source>
        <dbReference type="PROSITE" id="PS51000"/>
    </source>
</evidence>